<evidence type="ECO:0000256" key="1">
    <source>
        <dbReference type="ARBA" id="ARBA00004761"/>
    </source>
</evidence>
<evidence type="ECO:0000256" key="8">
    <source>
        <dbReference type="ARBA" id="ARBA00048090"/>
    </source>
</evidence>
<name>A0ABR7KWR7_9SPHI</name>
<dbReference type="CDD" id="cd02021">
    <property type="entry name" value="GntK"/>
    <property type="match status" value="1"/>
</dbReference>
<sequence>MAKLIILMGVSGSGKTSIGEALAQKISAQFIDGDHLHSQRNIDKMASGIPLTDADRYDWLKLIGEVGKREVDNNINCIIACSALKKSYRDIIRAENENLIFIYLKGSFELIESRLSSRKGHYMPKGLLKSQFDVLEEPKDEETDVITIEINQDISEIINEIIKSVKVS</sequence>
<comment type="pathway">
    <text evidence="1">Carbohydrate acid metabolism.</text>
</comment>
<keyword evidence="11" id="KW-1185">Reference proteome</keyword>
<evidence type="ECO:0000313" key="10">
    <source>
        <dbReference type="EMBL" id="MBC6112557.1"/>
    </source>
</evidence>
<dbReference type="RefSeq" id="WP_187072976.1">
    <property type="nucleotide sequence ID" value="NZ_JACRYL010000022.1"/>
</dbReference>
<evidence type="ECO:0000256" key="2">
    <source>
        <dbReference type="ARBA" id="ARBA00008420"/>
    </source>
</evidence>
<dbReference type="PANTHER" id="PTHR43442:SF3">
    <property type="entry name" value="GLUCONOKINASE-RELATED"/>
    <property type="match status" value="1"/>
</dbReference>
<dbReference type="EMBL" id="JACRYL010000022">
    <property type="protein sequence ID" value="MBC6112557.1"/>
    <property type="molecule type" value="Genomic_DNA"/>
</dbReference>
<dbReference type="Gene3D" id="3.40.50.300">
    <property type="entry name" value="P-loop containing nucleotide triphosphate hydrolases"/>
    <property type="match status" value="1"/>
</dbReference>
<evidence type="ECO:0000313" key="11">
    <source>
        <dbReference type="Proteomes" id="UP000652755"/>
    </source>
</evidence>
<gene>
    <name evidence="10" type="ORF">H7U22_19205</name>
</gene>
<keyword evidence="7 9" id="KW-0067">ATP-binding</keyword>
<comment type="caution">
    <text evidence="10">The sequence shown here is derived from an EMBL/GenBank/DDBJ whole genome shotgun (WGS) entry which is preliminary data.</text>
</comment>
<proteinExistence type="inferred from homology"/>
<evidence type="ECO:0000256" key="7">
    <source>
        <dbReference type="ARBA" id="ARBA00022840"/>
    </source>
</evidence>
<dbReference type="InterPro" id="IPR006001">
    <property type="entry name" value="Therm_gnt_kin"/>
</dbReference>
<keyword evidence="5 9" id="KW-0547">Nucleotide-binding</keyword>
<dbReference type="InterPro" id="IPR027417">
    <property type="entry name" value="P-loop_NTPase"/>
</dbReference>
<organism evidence="10 11">
    <name type="scientific">Pedobacter fastidiosus</name>
    <dbReference type="NCBI Taxonomy" id="2765361"/>
    <lineage>
        <taxon>Bacteria</taxon>
        <taxon>Pseudomonadati</taxon>
        <taxon>Bacteroidota</taxon>
        <taxon>Sphingobacteriia</taxon>
        <taxon>Sphingobacteriales</taxon>
        <taxon>Sphingobacteriaceae</taxon>
        <taxon>Pedobacter</taxon>
    </lineage>
</organism>
<reference evidence="10 11" key="1">
    <citation type="submission" date="2020-08" db="EMBL/GenBank/DDBJ databases">
        <authorList>
            <person name="Sun Q."/>
            <person name="Inoue M."/>
        </authorList>
    </citation>
    <scope>NUCLEOTIDE SEQUENCE [LARGE SCALE GENOMIC DNA]</scope>
    <source>
        <strain evidence="10 11">CCM 8938</strain>
    </source>
</reference>
<evidence type="ECO:0000256" key="9">
    <source>
        <dbReference type="RuleBase" id="RU363066"/>
    </source>
</evidence>
<evidence type="ECO:0000256" key="3">
    <source>
        <dbReference type="ARBA" id="ARBA00012054"/>
    </source>
</evidence>
<dbReference type="PRINTS" id="PR01100">
    <property type="entry name" value="SHIKIMTKNASE"/>
</dbReference>
<dbReference type="Pfam" id="PF01202">
    <property type="entry name" value="SKI"/>
    <property type="match status" value="1"/>
</dbReference>
<keyword evidence="6 9" id="KW-0418">Kinase</keyword>
<comment type="catalytic activity">
    <reaction evidence="8 9">
        <text>D-gluconate + ATP = 6-phospho-D-gluconate + ADP + H(+)</text>
        <dbReference type="Rhea" id="RHEA:19433"/>
        <dbReference type="ChEBI" id="CHEBI:15378"/>
        <dbReference type="ChEBI" id="CHEBI:18391"/>
        <dbReference type="ChEBI" id="CHEBI:30616"/>
        <dbReference type="ChEBI" id="CHEBI:58759"/>
        <dbReference type="ChEBI" id="CHEBI:456216"/>
        <dbReference type="EC" id="2.7.1.12"/>
    </reaction>
</comment>
<evidence type="ECO:0000256" key="5">
    <source>
        <dbReference type="ARBA" id="ARBA00022741"/>
    </source>
</evidence>
<dbReference type="SUPFAM" id="SSF52540">
    <property type="entry name" value="P-loop containing nucleoside triphosphate hydrolases"/>
    <property type="match status" value="1"/>
</dbReference>
<accession>A0ABR7KWR7</accession>
<comment type="similarity">
    <text evidence="2 9">Belongs to the gluconokinase GntK/GntV family.</text>
</comment>
<dbReference type="InterPro" id="IPR031322">
    <property type="entry name" value="Shikimate/glucono_kinase"/>
</dbReference>
<dbReference type="PANTHER" id="PTHR43442">
    <property type="entry name" value="GLUCONOKINASE-RELATED"/>
    <property type="match status" value="1"/>
</dbReference>
<keyword evidence="4 9" id="KW-0808">Transferase</keyword>
<dbReference type="NCBIfam" id="TIGR01313">
    <property type="entry name" value="therm_gnt_kin"/>
    <property type="match status" value="1"/>
</dbReference>
<evidence type="ECO:0000256" key="6">
    <source>
        <dbReference type="ARBA" id="ARBA00022777"/>
    </source>
</evidence>
<evidence type="ECO:0000256" key="4">
    <source>
        <dbReference type="ARBA" id="ARBA00022679"/>
    </source>
</evidence>
<dbReference type="Proteomes" id="UP000652755">
    <property type="component" value="Unassembled WGS sequence"/>
</dbReference>
<protein>
    <recommendedName>
        <fullName evidence="3 9">Gluconokinase</fullName>
        <ecNumber evidence="3 9">2.7.1.12</ecNumber>
    </recommendedName>
</protein>
<dbReference type="EC" id="2.7.1.12" evidence="3 9"/>